<feature type="region of interest" description="Disordered" evidence="1">
    <location>
        <begin position="70"/>
        <end position="115"/>
    </location>
</feature>
<evidence type="ECO:0008006" key="5">
    <source>
        <dbReference type="Google" id="ProtNLM"/>
    </source>
</evidence>
<dbReference type="AlphaFoldDB" id="A0A4R3MRK3"/>
<feature type="signal peptide" evidence="2">
    <location>
        <begin position="1"/>
        <end position="27"/>
    </location>
</feature>
<reference evidence="3 4" key="1">
    <citation type="submission" date="2019-03" db="EMBL/GenBank/DDBJ databases">
        <title>Genomic Encyclopedia of Type Strains, Phase IV (KMG-IV): sequencing the most valuable type-strain genomes for metagenomic binning, comparative biology and taxonomic classification.</title>
        <authorList>
            <person name="Goeker M."/>
        </authorList>
    </citation>
    <scope>NUCLEOTIDE SEQUENCE [LARGE SCALE GENOMIC DNA]</scope>
    <source>
        <strain evidence="3 4">DSM 13587</strain>
    </source>
</reference>
<protein>
    <recommendedName>
        <fullName evidence="5">Secreted protein</fullName>
    </recommendedName>
</protein>
<dbReference type="Proteomes" id="UP000295717">
    <property type="component" value="Unassembled WGS sequence"/>
</dbReference>
<evidence type="ECO:0000256" key="2">
    <source>
        <dbReference type="SAM" id="SignalP"/>
    </source>
</evidence>
<gene>
    <name evidence="3" type="ORF">EDC35_11025</name>
</gene>
<keyword evidence="4" id="KW-1185">Reference proteome</keyword>
<feature type="chain" id="PRO_5020546984" description="Secreted protein" evidence="2">
    <location>
        <begin position="28"/>
        <end position="115"/>
    </location>
</feature>
<dbReference type="OrthoDB" id="9815959at2"/>
<dbReference type="RefSeq" id="WP_132978338.1">
    <property type="nucleotide sequence ID" value="NZ_SMAO01000010.1"/>
</dbReference>
<proteinExistence type="predicted"/>
<name>A0A4R3MRK3_9GAMM</name>
<comment type="caution">
    <text evidence="3">The sequence shown here is derived from an EMBL/GenBank/DDBJ whole genome shotgun (WGS) entry which is preliminary data.</text>
</comment>
<accession>A0A4R3MRK3</accession>
<feature type="compositionally biased region" description="Basic and acidic residues" evidence="1">
    <location>
        <begin position="104"/>
        <end position="115"/>
    </location>
</feature>
<evidence type="ECO:0000256" key="1">
    <source>
        <dbReference type="SAM" id="MobiDB-lite"/>
    </source>
</evidence>
<evidence type="ECO:0000313" key="4">
    <source>
        <dbReference type="Proteomes" id="UP000295717"/>
    </source>
</evidence>
<evidence type="ECO:0000313" key="3">
    <source>
        <dbReference type="EMBL" id="TCT18978.1"/>
    </source>
</evidence>
<keyword evidence="2" id="KW-0732">Signal</keyword>
<dbReference type="EMBL" id="SMAO01000010">
    <property type="protein sequence ID" value="TCT18978.1"/>
    <property type="molecule type" value="Genomic_DNA"/>
</dbReference>
<organism evidence="3 4">
    <name type="scientific">Thiobaca trueperi</name>
    <dbReference type="NCBI Taxonomy" id="127458"/>
    <lineage>
        <taxon>Bacteria</taxon>
        <taxon>Pseudomonadati</taxon>
        <taxon>Pseudomonadota</taxon>
        <taxon>Gammaproteobacteria</taxon>
        <taxon>Chromatiales</taxon>
        <taxon>Chromatiaceae</taxon>
        <taxon>Thiobaca</taxon>
    </lineage>
</organism>
<sequence length="115" mass="12577">MQTTTIRQFMVSAFVAATLTMPLVSGAADETAPAIRDASTDTCLWSTLKFDDLNATEQGAWAVLGWTSANWNTDDDDAEPASEDKKWSELSPEEQTAAMSLGYDAKKWDDESCDD</sequence>